<dbReference type="SUPFAM" id="SSF51206">
    <property type="entry name" value="cAMP-binding domain-like"/>
    <property type="match status" value="1"/>
</dbReference>
<evidence type="ECO:0000313" key="3">
    <source>
        <dbReference type="Proteomes" id="UP000660265"/>
    </source>
</evidence>
<dbReference type="InterPro" id="IPR000595">
    <property type="entry name" value="cNMP-bd_dom"/>
</dbReference>
<protein>
    <recommendedName>
        <fullName evidence="1">Cyclic nucleotide-binding domain-containing protein</fullName>
    </recommendedName>
</protein>
<keyword evidence="3" id="KW-1185">Reference proteome</keyword>
<reference evidence="3" key="1">
    <citation type="journal article" date="2019" name="Int. J. Syst. Evol. Microbiol.">
        <title>The Global Catalogue of Microorganisms (GCM) 10K type strain sequencing project: providing services to taxonomists for standard genome sequencing and annotation.</title>
        <authorList>
            <consortium name="The Broad Institute Genomics Platform"/>
            <consortium name="The Broad Institute Genome Sequencing Center for Infectious Disease"/>
            <person name="Wu L."/>
            <person name="Ma J."/>
        </authorList>
    </citation>
    <scope>NUCLEOTIDE SEQUENCE [LARGE SCALE GENOMIC DNA]</scope>
    <source>
        <strain evidence="3">CGMCC 4.7275</strain>
    </source>
</reference>
<proteinExistence type="predicted"/>
<accession>A0ABQ2EV34</accession>
<dbReference type="EMBL" id="BMMV01000027">
    <property type="protein sequence ID" value="GGK22125.1"/>
    <property type="molecule type" value="Genomic_DNA"/>
</dbReference>
<feature type="domain" description="Cyclic nucleotide-binding" evidence="1">
    <location>
        <begin position="8"/>
        <end position="77"/>
    </location>
</feature>
<dbReference type="InterPro" id="IPR014710">
    <property type="entry name" value="RmlC-like_jellyroll"/>
</dbReference>
<dbReference type="SMART" id="SM00100">
    <property type="entry name" value="cNMP"/>
    <property type="match status" value="1"/>
</dbReference>
<dbReference type="Proteomes" id="UP000660265">
    <property type="component" value="Unassembled WGS sequence"/>
</dbReference>
<name>A0ABQ2EV34_9ACTN</name>
<gene>
    <name evidence="2" type="ORF">GCM10011583_62650</name>
</gene>
<dbReference type="InterPro" id="IPR018490">
    <property type="entry name" value="cNMP-bd_dom_sf"/>
</dbReference>
<dbReference type="Gene3D" id="2.60.120.10">
    <property type="entry name" value="Jelly Rolls"/>
    <property type="match status" value="1"/>
</dbReference>
<organism evidence="2 3">
    <name type="scientific">Streptomyces camponoticapitis</name>
    <dbReference type="NCBI Taxonomy" id="1616125"/>
    <lineage>
        <taxon>Bacteria</taxon>
        <taxon>Bacillati</taxon>
        <taxon>Actinomycetota</taxon>
        <taxon>Actinomycetes</taxon>
        <taxon>Kitasatosporales</taxon>
        <taxon>Streptomycetaceae</taxon>
        <taxon>Streptomyces</taxon>
    </lineage>
</organism>
<dbReference type="CDD" id="cd00038">
    <property type="entry name" value="CAP_ED"/>
    <property type="match status" value="1"/>
</dbReference>
<sequence length="160" mass="17880">MRMKATTLLSALPAAHRERLMQCAREVNFPQGTRLFEEGHRADRFWIVRTGCITLDTRVPGRRSPVIDTLGPGQLVGWSWLFAPYVWHLGAETMTPVRAWEFDAVAARLLCRDDPALGAAVALWVGQVVSLRLHTTRTRLLDLYGPYGSGPAPWADVRDG</sequence>
<comment type="caution">
    <text evidence="2">The sequence shown here is derived from an EMBL/GenBank/DDBJ whole genome shotgun (WGS) entry which is preliminary data.</text>
</comment>
<evidence type="ECO:0000313" key="2">
    <source>
        <dbReference type="EMBL" id="GGK22125.1"/>
    </source>
</evidence>
<dbReference type="RefSeq" id="WP_373292664.1">
    <property type="nucleotide sequence ID" value="NZ_BMMV01000027.1"/>
</dbReference>
<dbReference type="Pfam" id="PF00027">
    <property type="entry name" value="cNMP_binding"/>
    <property type="match status" value="1"/>
</dbReference>
<evidence type="ECO:0000259" key="1">
    <source>
        <dbReference type="PROSITE" id="PS50042"/>
    </source>
</evidence>
<dbReference type="PROSITE" id="PS50042">
    <property type="entry name" value="CNMP_BINDING_3"/>
    <property type="match status" value="1"/>
</dbReference>